<dbReference type="Proteomes" id="UP000008633">
    <property type="component" value="Chromosome"/>
</dbReference>
<reference evidence="1 2" key="1">
    <citation type="journal article" date="2011" name="Stand. Genomic Sci.">
        <title>Complete genome sequence of Nitratifractor salsuginis type strain (E9I37-1).</title>
        <authorList>
            <person name="Anderson I."/>
            <person name="Sikorski J."/>
            <person name="Zeytun A."/>
            <person name="Nolan M."/>
            <person name="Lapidus A."/>
            <person name="Lucas S."/>
            <person name="Hammon N."/>
            <person name="Deshpande S."/>
            <person name="Cheng J.F."/>
            <person name="Tapia R."/>
            <person name="Han C."/>
            <person name="Goodwin L."/>
            <person name="Pitluck S."/>
            <person name="Liolios K."/>
            <person name="Pagani I."/>
            <person name="Ivanova N."/>
            <person name="Huntemann M."/>
            <person name="Mavromatis K."/>
            <person name="Ovchinikova G."/>
            <person name="Pati A."/>
            <person name="Chen A."/>
            <person name="Palaniappan K."/>
            <person name="Land M."/>
            <person name="Hauser L."/>
            <person name="Brambilla E.M."/>
            <person name="Ngatchou-Djao O.D."/>
            <person name="Rohde M."/>
            <person name="Tindall B.J."/>
            <person name="Goker M."/>
            <person name="Detter J.C."/>
            <person name="Woyke T."/>
            <person name="Bristow J."/>
            <person name="Eisen J.A."/>
            <person name="Markowitz V."/>
            <person name="Hugenholtz P."/>
            <person name="Klenk H.P."/>
            <person name="Kyrpides N.C."/>
        </authorList>
    </citation>
    <scope>NUCLEOTIDE SEQUENCE [LARGE SCALE GENOMIC DNA]</scope>
    <source>
        <strain evidence="2">DSM 16511 / JCM 12458 / E9I37-1</strain>
    </source>
</reference>
<dbReference type="STRING" id="749222.Nitsa_0598"/>
<organism evidence="1 2">
    <name type="scientific">Nitratifractor salsuginis (strain DSM 16511 / JCM 12458 / E9I37-1)</name>
    <dbReference type="NCBI Taxonomy" id="749222"/>
    <lineage>
        <taxon>Bacteria</taxon>
        <taxon>Pseudomonadati</taxon>
        <taxon>Campylobacterota</taxon>
        <taxon>Epsilonproteobacteria</taxon>
        <taxon>Campylobacterales</taxon>
        <taxon>Sulfurovaceae</taxon>
        <taxon>Nitratifractor</taxon>
    </lineage>
</organism>
<reference evidence="2" key="2">
    <citation type="submission" date="2011-01" db="EMBL/GenBank/DDBJ databases">
        <title>The complete genome of Nitratifractor salsuginis DSM 16511.</title>
        <authorList>
            <consortium name="US DOE Joint Genome Institute (JGI-PGF)"/>
            <person name="Lucas S."/>
            <person name="Copeland A."/>
            <person name="Lapidus A."/>
            <person name="Bruce D."/>
            <person name="Goodwin L."/>
            <person name="Pitluck S."/>
            <person name="Kyrpides N."/>
            <person name="Mavromatis K."/>
            <person name="Ivanova N."/>
            <person name="Mikhailova N."/>
            <person name="Zeytun A."/>
            <person name="Detter J.C."/>
            <person name="Tapia R."/>
            <person name="Han C."/>
            <person name="Land M."/>
            <person name="Hauser L."/>
            <person name="Markowitz V."/>
            <person name="Cheng J.-F."/>
            <person name="Hugenholtz P."/>
            <person name="Woyke T."/>
            <person name="Wu D."/>
            <person name="Tindall B."/>
            <person name="Schuetze A."/>
            <person name="Brambilla E."/>
            <person name="Klenk H.-P."/>
            <person name="Eisen J.A."/>
        </authorList>
    </citation>
    <scope>NUCLEOTIDE SEQUENCE [LARGE SCALE GENOMIC DNA]</scope>
    <source>
        <strain evidence="2">DSM 16511 / JCM 12458 / E9I37-1</strain>
    </source>
</reference>
<accession>E6X163</accession>
<dbReference type="HOGENOM" id="CLU_2012871_0_0_7"/>
<dbReference type="RefSeq" id="WP_013553562.1">
    <property type="nucleotide sequence ID" value="NC_014935.1"/>
</dbReference>
<evidence type="ECO:0000313" key="1">
    <source>
        <dbReference type="EMBL" id="ADV45866.1"/>
    </source>
</evidence>
<dbReference type="KEGG" id="nsa:Nitsa_0598"/>
<keyword evidence="2" id="KW-1185">Reference proteome</keyword>
<name>E6X163_NITSE</name>
<gene>
    <name evidence="1" type="ordered locus">Nitsa_0598</name>
</gene>
<dbReference type="InterPro" id="IPR021804">
    <property type="entry name" value="DUF3375"/>
</dbReference>
<protein>
    <submittedName>
        <fullName evidence="1">Uncharacterized protein</fullName>
    </submittedName>
</protein>
<dbReference type="Pfam" id="PF11855">
    <property type="entry name" value="DUF3375"/>
    <property type="match status" value="1"/>
</dbReference>
<evidence type="ECO:0000313" key="2">
    <source>
        <dbReference type="Proteomes" id="UP000008633"/>
    </source>
</evidence>
<dbReference type="EMBL" id="CP002452">
    <property type="protein sequence ID" value="ADV45866.1"/>
    <property type="molecule type" value="Genomic_DNA"/>
</dbReference>
<dbReference type="OrthoDB" id="138803at2"/>
<dbReference type="eggNOG" id="COG4942">
    <property type="taxonomic scope" value="Bacteria"/>
</dbReference>
<dbReference type="AlphaFoldDB" id="E6X163"/>
<proteinExistence type="predicted"/>
<sequence>MTYEYLKSLKASHPALKLLCSDNFAMSVGLFHKIFIEDRQKVLPQHKIVSLLDDYLYTLHQSYPDEFPKAAQAYLDDFARAGFLRKYYAEAQEEPLYELTPHSQRVLEWIESLRKREFYGILR</sequence>